<evidence type="ECO:0000313" key="1">
    <source>
        <dbReference type="EMBL" id="GAA4139320.1"/>
    </source>
</evidence>
<accession>A0ABP7YPD8</accession>
<evidence type="ECO:0000313" key="2">
    <source>
        <dbReference type="Proteomes" id="UP001500101"/>
    </source>
</evidence>
<dbReference type="EMBL" id="BAAAZI010000006">
    <property type="protein sequence ID" value="GAA4139320.1"/>
    <property type="molecule type" value="Genomic_DNA"/>
</dbReference>
<comment type="caution">
    <text evidence="1">The sequence shown here is derived from an EMBL/GenBank/DDBJ whole genome shotgun (WGS) entry which is preliminary data.</text>
</comment>
<reference evidence="2" key="1">
    <citation type="journal article" date="2019" name="Int. J. Syst. Evol. Microbiol.">
        <title>The Global Catalogue of Microorganisms (GCM) 10K type strain sequencing project: providing services to taxonomists for standard genome sequencing and annotation.</title>
        <authorList>
            <consortium name="The Broad Institute Genomics Platform"/>
            <consortium name="The Broad Institute Genome Sequencing Center for Infectious Disease"/>
            <person name="Wu L."/>
            <person name="Ma J."/>
        </authorList>
    </citation>
    <scope>NUCLEOTIDE SEQUENCE [LARGE SCALE GENOMIC DNA]</scope>
    <source>
        <strain evidence="2">JCM 16704</strain>
    </source>
</reference>
<evidence type="ECO:0008006" key="3">
    <source>
        <dbReference type="Google" id="ProtNLM"/>
    </source>
</evidence>
<organism evidence="1 2">
    <name type="scientific">Sphingobacterium kyonggiense</name>
    <dbReference type="NCBI Taxonomy" id="714075"/>
    <lineage>
        <taxon>Bacteria</taxon>
        <taxon>Pseudomonadati</taxon>
        <taxon>Bacteroidota</taxon>
        <taxon>Sphingobacteriia</taxon>
        <taxon>Sphingobacteriales</taxon>
        <taxon>Sphingobacteriaceae</taxon>
        <taxon>Sphingobacterium</taxon>
    </lineage>
</organism>
<dbReference type="Proteomes" id="UP001500101">
    <property type="component" value="Unassembled WGS sequence"/>
</dbReference>
<proteinExistence type="predicted"/>
<gene>
    <name evidence="1" type="ORF">GCM10022216_17410</name>
</gene>
<protein>
    <recommendedName>
        <fullName evidence="3">DUF1963 domain-containing protein</fullName>
    </recommendedName>
</protein>
<keyword evidence="2" id="KW-1185">Reference proteome</keyword>
<name>A0ABP7YPD8_9SPHI</name>
<sequence length="321" mass="36726">MQEDILQNLDEMDKWGEVFKNFNSLVAYRDINTLEIARAAFEKNIFYPPAIYKDSDDDLQEKLIATLLDPDTKYPSQILSCLSQVPSDAVLNVFYELEQHPLPWRKNLYVGPARYAEQGGWTFDQEKNRIQLIYPTCYVFIEDESANQSTKLGQLLEEKCPNCQCNLMNLMTIDGTDPRLAFLNLPGIISIPTCPNCCSLSDKTLIRYQLNGESSMELIEPYGDENYLTEEQLKELADHQYVLSPTAKSTYYPCGEEEMAHLGGHAYWIQDFQYDECPDCQQKMKLLGSVPLSTILEGLEGTEYIEICTDCQVISVLHQQT</sequence>
<dbReference type="RefSeq" id="WP_344674305.1">
    <property type="nucleotide sequence ID" value="NZ_BAAAZI010000006.1"/>
</dbReference>